<accession>A0ABD3BW93</accession>
<comment type="caution">
    <text evidence="2">The sequence shown here is derived from an EMBL/GenBank/DDBJ whole genome shotgun (WGS) entry which is preliminary data.</text>
</comment>
<dbReference type="PANTHER" id="PTHR10775:SF182">
    <property type="entry name" value="TRANSPOSON, EN_SPM-LIKE, TRANSPOSASE-ASSOCIATED DOMAIN PROTEIN-RELATED"/>
    <property type="match status" value="1"/>
</dbReference>
<name>A0ABD3BW93_9LAMI</name>
<dbReference type="InterPro" id="IPR004242">
    <property type="entry name" value="Transposase_21"/>
</dbReference>
<dbReference type="Pfam" id="PF02992">
    <property type="entry name" value="Transposase_21"/>
    <property type="match status" value="1"/>
</dbReference>
<sequence>MFLKAHTSQVQQSRLQIFLKDHDRIAHQFEQKLGASIKAVIMDQSWINAKRTSVEYENGVEEFFRFARSHVASVDGNKFYCPCVKRLNDKIFTVEEIREHVICDGFNKKYTRWIWHGEIDMPDVSQNEGVRNEEGDEDMHDEDMSDNLEELINDIGAEAFKQTHVNRSYNTLSANADKSLYPGCLNFSRLSDTLKLISLKAAHGWSDKSFTELLGVLKSMLPENNELPESNYMAKKILCPLGLGYKKIHACPNDCILYRKVHKRLHECPNCGISRYKKSDDDAGYDARTTKPPAKVLWYLPIIPRFKRLFASPTEAKNLRWHADERSNDGQLRHPADSPQWKKIDQLYPSFGNEPRNLRLGLCTDGMNPYGNLSSQHSAWPVLLVIYNLSPLMCMKRKYITLSMMISGPKQPGNDIDVYLQPLIEDLKKLFVEGVDVLKATNHARNVENELVIINFNMEGRRYTLVTEKWLKPNHPYRKLMKAFNGKQEHDIAPVALTPEQVYDQVKDIKKTHGKTQMLQRGEKSLWKKRSIFFELPYWKSLEVKHCIDVMHVEKNVSESLTGTLLNIQGKTKDNVNARKDMEAMGIRRDLAPVTHGKRIYLPPACYTLSKIEKKSLCECLRGVKVPQGFSSNVKRLVSVKELKLLGLKSHDHH</sequence>
<protein>
    <recommendedName>
        <fullName evidence="1">Transposase-associated domain-containing protein</fullName>
    </recommendedName>
</protein>
<evidence type="ECO:0000313" key="3">
    <source>
        <dbReference type="Proteomes" id="UP001632038"/>
    </source>
</evidence>
<keyword evidence="3" id="KW-1185">Reference proteome</keyword>
<dbReference type="InterPro" id="IPR029480">
    <property type="entry name" value="Transpos_assoc"/>
</dbReference>
<proteinExistence type="predicted"/>
<gene>
    <name evidence="2" type="ORF">CASFOL_034440</name>
</gene>
<evidence type="ECO:0000313" key="2">
    <source>
        <dbReference type="EMBL" id="KAL3621780.1"/>
    </source>
</evidence>
<organism evidence="2 3">
    <name type="scientific">Castilleja foliolosa</name>
    <dbReference type="NCBI Taxonomy" id="1961234"/>
    <lineage>
        <taxon>Eukaryota</taxon>
        <taxon>Viridiplantae</taxon>
        <taxon>Streptophyta</taxon>
        <taxon>Embryophyta</taxon>
        <taxon>Tracheophyta</taxon>
        <taxon>Spermatophyta</taxon>
        <taxon>Magnoliopsida</taxon>
        <taxon>eudicotyledons</taxon>
        <taxon>Gunneridae</taxon>
        <taxon>Pentapetalae</taxon>
        <taxon>asterids</taxon>
        <taxon>lamiids</taxon>
        <taxon>Lamiales</taxon>
        <taxon>Orobanchaceae</taxon>
        <taxon>Pedicularideae</taxon>
        <taxon>Castillejinae</taxon>
        <taxon>Castilleja</taxon>
    </lineage>
</organism>
<reference evidence="3" key="1">
    <citation type="journal article" date="2024" name="IScience">
        <title>Strigolactones Initiate the Formation of Haustorium-like Structures in Castilleja.</title>
        <authorList>
            <person name="Buerger M."/>
            <person name="Peterson D."/>
            <person name="Chory J."/>
        </authorList>
    </citation>
    <scope>NUCLEOTIDE SEQUENCE [LARGE SCALE GENOMIC DNA]</scope>
</reference>
<feature type="domain" description="Transposase-associated" evidence="1">
    <location>
        <begin position="45"/>
        <end position="118"/>
    </location>
</feature>
<dbReference type="AlphaFoldDB" id="A0ABD3BW93"/>
<evidence type="ECO:0000259" key="1">
    <source>
        <dbReference type="Pfam" id="PF13963"/>
    </source>
</evidence>
<dbReference type="Proteomes" id="UP001632038">
    <property type="component" value="Unassembled WGS sequence"/>
</dbReference>
<dbReference type="Pfam" id="PF13963">
    <property type="entry name" value="Transpos_assoc"/>
    <property type="match status" value="1"/>
</dbReference>
<dbReference type="EMBL" id="JAVIJP010000063">
    <property type="protein sequence ID" value="KAL3621780.1"/>
    <property type="molecule type" value="Genomic_DNA"/>
</dbReference>
<dbReference type="PANTHER" id="PTHR10775">
    <property type="entry name" value="OS08G0208400 PROTEIN"/>
    <property type="match status" value="1"/>
</dbReference>